<dbReference type="EMBL" id="QWDC01000003">
    <property type="protein sequence ID" value="RFZ91080.1"/>
    <property type="molecule type" value="Genomic_DNA"/>
</dbReference>
<comment type="caution">
    <text evidence="2">The sequence shown here is derived from an EMBL/GenBank/DDBJ whole genome shotgun (WGS) entry which is preliminary data.</text>
</comment>
<feature type="signal peptide" evidence="1">
    <location>
        <begin position="1"/>
        <end position="20"/>
    </location>
</feature>
<accession>A0A372NR13</accession>
<dbReference type="OrthoDB" id="1265092at2"/>
<evidence type="ECO:0000313" key="2">
    <source>
        <dbReference type="EMBL" id="RFZ91080.1"/>
    </source>
</evidence>
<proteinExistence type="predicted"/>
<protein>
    <recommendedName>
        <fullName evidence="4">DUF5045 domain-containing protein</fullName>
    </recommendedName>
</protein>
<dbReference type="RefSeq" id="WP_117393282.1">
    <property type="nucleotide sequence ID" value="NZ_QWDC01000003.1"/>
</dbReference>
<evidence type="ECO:0000313" key="3">
    <source>
        <dbReference type="Proteomes" id="UP000264217"/>
    </source>
</evidence>
<reference evidence="2 3" key="1">
    <citation type="submission" date="2018-08" db="EMBL/GenBank/DDBJ databases">
        <title>Mucilaginibacter sp. MYSH2.</title>
        <authorList>
            <person name="Seo T."/>
        </authorList>
    </citation>
    <scope>NUCLEOTIDE SEQUENCE [LARGE SCALE GENOMIC DNA]</scope>
    <source>
        <strain evidence="2 3">MYSH2</strain>
    </source>
</reference>
<keyword evidence="1" id="KW-0732">Signal</keyword>
<dbReference type="AlphaFoldDB" id="A0A372NR13"/>
<sequence length="259" mass="30082">MKKTIFFMLAVLYSTAVSFAQSVVADKSIRYQQERMVYKQWDQNKFTPTSGFLGLNPWYWLTWGFFYPNYHKKDLRPLSANGPQTQRLALVGTMNGIDYRYKQESDTIRNTAVSEIADQSGLITAADPLWALYYSREFKPVLEHSVSSILGGLDPQVRSRLLSDGIYDWYNNELDRLKERIEAAHTIDMERGSRIMAYYRMLNEYRTLSGVWATRTASCKMTMEMERQQRQLNTGTATVPVWTPQTDIQIAKEVLKHVQ</sequence>
<evidence type="ECO:0008006" key="4">
    <source>
        <dbReference type="Google" id="ProtNLM"/>
    </source>
</evidence>
<name>A0A372NR13_9SPHI</name>
<dbReference type="Proteomes" id="UP000264217">
    <property type="component" value="Unassembled WGS sequence"/>
</dbReference>
<feature type="chain" id="PRO_5016937196" description="DUF5045 domain-containing protein" evidence="1">
    <location>
        <begin position="21"/>
        <end position="259"/>
    </location>
</feature>
<evidence type="ECO:0000256" key="1">
    <source>
        <dbReference type="SAM" id="SignalP"/>
    </source>
</evidence>
<gene>
    <name evidence="2" type="ORF">D0C36_19245</name>
</gene>
<keyword evidence="3" id="KW-1185">Reference proteome</keyword>
<organism evidence="2 3">
    <name type="scientific">Mucilaginibacter conchicola</name>
    <dbReference type="NCBI Taxonomy" id="2303333"/>
    <lineage>
        <taxon>Bacteria</taxon>
        <taxon>Pseudomonadati</taxon>
        <taxon>Bacteroidota</taxon>
        <taxon>Sphingobacteriia</taxon>
        <taxon>Sphingobacteriales</taxon>
        <taxon>Sphingobacteriaceae</taxon>
        <taxon>Mucilaginibacter</taxon>
    </lineage>
</organism>